<dbReference type="InterPro" id="IPR026891">
    <property type="entry name" value="Fn3-like"/>
</dbReference>
<keyword evidence="7" id="KW-0325">Glycoprotein</keyword>
<dbReference type="EMBL" id="KL198006">
    <property type="protein sequence ID" value="KDQ29941.1"/>
    <property type="molecule type" value="Genomic_DNA"/>
</dbReference>
<dbReference type="Pfam" id="PF14310">
    <property type="entry name" value="Fn3-like"/>
    <property type="match status" value="1"/>
</dbReference>
<keyword evidence="8" id="KW-0119">Carbohydrate metabolism</keyword>
<dbReference type="SUPFAM" id="SSF51445">
    <property type="entry name" value="(Trans)glycosidases"/>
    <property type="match status" value="1"/>
</dbReference>
<dbReference type="GO" id="GO:0030245">
    <property type="term" value="P:cellulose catabolic process"/>
    <property type="evidence" value="ECO:0007669"/>
    <property type="project" value="UniProtKB-KW"/>
</dbReference>
<dbReference type="PANTHER" id="PTHR42715:SF2">
    <property type="entry name" value="BETA-GLUCOSIDASE F-RELATED"/>
    <property type="match status" value="1"/>
</dbReference>
<comment type="pathway">
    <text evidence="2">Glycan metabolism; cellulose degradation.</text>
</comment>
<dbReference type="SUPFAM" id="SSF52279">
    <property type="entry name" value="Beta-D-glucan exohydrolase, C-terminal domain"/>
    <property type="match status" value="1"/>
</dbReference>
<evidence type="ECO:0000313" key="14">
    <source>
        <dbReference type="Proteomes" id="UP000027073"/>
    </source>
</evidence>
<dbReference type="Gene3D" id="3.40.50.1700">
    <property type="entry name" value="Glycoside hydrolase family 3 C-terminal domain"/>
    <property type="match status" value="1"/>
</dbReference>
<name>A0A067P251_PLEO1</name>
<dbReference type="SMART" id="SM01217">
    <property type="entry name" value="Fn3_like"/>
    <property type="match status" value="1"/>
</dbReference>
<keyword evidence="11" id="KW-0732">Signal</keyword>
<comment type="catalytic activity">
    <reaction evidence="1">
        <text>Hydrolysis of terminal, non-reducing beta-D-glucosyl residues with release of beta-D-glucose.</text>
        <dbReference type="EC" id="3.2.1.21"/>
    </reaction>
</comment>
<dbReference type="Pfam" id="PF00933">
    <property type="entry name" value="Glyco_hydro_3"/>
    <property type="match status" value="1"/>
</dbReference>
<dbReference type="InterPro" id="IPR013783">
    <property type="entry name" value="Ig-like_fold"/>
</dbReference>
<keyword evidence="10" id="KW-0624">Polysaccharide degradation</keyword>
<dbReference type="InterPro" id="IPR002772">
    <property type="entry name" value="Glyco_hydro_3_C"/>
</dbReference>
<evidence type="ECO:0000256" key="9">
    <source>
        <dbReference type="ARBA" id="ARBA00023295"/>
    </source>
</evidence>
<proteinExistence type="inferred from homology"/>
<dbReference type="PRINTS" id="PR00133">
    <property type="entry name" value="GLHYDRLASE3"/>
</dbReference>
<feature type="domain" description="Fibronectin type III-like" evidence="12">
    <location>
        <begin position="671"/>
        <end position="740"/>
    </location>
</feature>
<evidence type="ECO:0000256" key="10">
    <source>
        <dbReference type="ARBA" id="ARBA00023326"/>
    </source>
</evidence>
<evidence type="ECO:0000256" key="3">
    <source>
        <dbReference type="ARBA" id="ARBA00005336"/>
    </source>
</evidence>
<gene>
    <name evidence="13" type="ORF">PLEOSDRAFT_1081613</name>
</gene>
<evidence type="ECO:0000313" key="13">
    <source>
        <dbReference type="EMBL" id="KDQ29941.1"/>
    </source>
</evidence>
<dbReference type="InterPro" id="IPR001764">
    <property type="entry name" value="Glyco_hydro_3_N"/>
</dbReference>
<keyword evidence="6" id="KW-0136">Cellulose degradation</keyword>
<dbReference type="PANTHER" id="PTHR42715">
    <property type="entry name" value="BETA-GLUCOSIDASE"/>
    <property type="match status" value="1"/>
</dbReference>
<evidence type="ECO:0000256" key="11">
    <source>
        <dbReference type="SAM" id="SignalP"/>
    </source>
</evidence>
<dbReference type="OrthoDB" id="416222at2759"/>
<evidence type="ECO:0000256" key="8">
    <source>
        <dbReference type="ARBA" id="ARBA00023277"/>
    </source>
</evidence>
<dbReference type="Proteomes" id="UP000027073">
    <property type="component" value="Unassembled WGS sequence"/>
</dbReference>
<evidence type="ECO:0000256" key="7">
    <source>
        <dbReference type="ARBA" id="ARBA00023180"/>
    </source>
</evidence>
<dbReference type="FunFam" id="3.20.20.300:FF:000002">
    <property type="entry name" value="Probable beta-glucosidase"/>
    <property type="match status" value="1"/>
</dbReference>
<dbReference type="STRING" id="1137138.A0A067P251"/>
<dbReference type="InterPro" id="IPR036962">
    <property type="entry name" value="Glyco_hydro_3_N_sf"/>
</dbReference>
<dbReference type="InParanoid" id="A0A067P251"/>
<dbReference type="Gene3D" id="3.20.20.300">
    <property type="entry name" value="Glycoside hydrolase, family 3, N-terminal domain"/>
    <property type="match status" value="1"/>
</dbReference>
<dbReference type="InterPro" id="IPR017853">
    <property type="entry name" value="GH"/>
</dbReference>
<dbReference type="EC" id="3.2.1.21" evidence="4"/>
<evidence type="ECO:0000256" key="1">
    <source>
        <dbReference type="ARBA" id="ARBA00000448"/>
    </source>
</evidence>
<dbReference type="HOGENOM" id="CLU_004542_2_3_1"/>
<sequence>MALSQLRLTVLLLPYFILCASAFTTRSWQAASQLAAQKTAAMTIDEKVGVLTGVTMAGSRCNGDTHPVARLGIPALCLMDGPAGVRPGTGVTGWPSGINAASTFSRRLIRERGAAIGDELRGKGIHVWFGPAQDLMRNPKGGRGWESFGPDPYLNGEGGYETIVGIQSKGVQACAKHFTANNQEHNRYNGSSTVDDRSLWEMYGYPFLRSIEADVSAIMCSFNRINGTFTCSSPKLLSDTGFLRSNGFKGYVITDWGADHGFAAENANAGLEMEQPGEYDPQPSPLVEGGGLFANGGLKDSVLNGTVSAARLDEMVKRVLTPFYRLGQDSGFPETNFHTQQTGGPYNQNIVVRTPQHVALAKEIASASAVLLKNVRPIRRPGQWYGNGGQNQREYGLPVTKSKIANMAVIGEDAKLMDRSLCNSLNECTLGTMSVGWGSGANSLEFLVAPADAISAYVGTSATIASSLSNDAAAGAAAAAGKDVAFVFVNAMSGEWIVDIVHDQGGDRNDLELYYNGKELIESVAAVCNNTIVIVHSVGPVLMPWSTNPNITAIVYAGAPGEQTGPSIVDVLYGHYNPRGRLPFSIADSEAAYGTEIVYDKTIGPLTIDYTEGLFLDYRYMEQNNITPRFEFGFGLSYTAFSYSNLQISNQGPFKVIKFKVRNTGSVDGTEIPQLYLGFPNGSGEPKKVLRGFSDVGLTVGSSKTVEVKLSVRDRSIWDVVTQKWVVPSGQFKVYIGASIKDIRLTGTF</sequence>
<dbReference type="GO" id="GO:0008422">
    <property type="term" value="F:beta-glucosidase activity"/>
    <property type="evidence" value="ECO:0007669"/>
    <property type="project" value="UniProtKB-EC"/>
</dbReference>
<keyword evidence="5 13" id="KW-0378">Hydrolase</keyword>
<comment type="similarity">
    <text evidence="3">Belongs to the glycosyl hydrolase 3 family.</text>
</comment>
<evidence type="ECO:0000256" key="4">
    <source>
        <dbReference type="ARBA" id="ARBA00012744"/>
    </source>
</evidence>
<dbReference type="VEuPathDB" id="FungiDB:PLEOSDRAFT_1081613"/>
<organism evidence="13 14">
    <name type="scientific">Pleurotus ostreatus (strain PC15)</name>
    <name type="common">Oyster mushroom</name>
    <dbReference type="NCBI Taxonomy" id="1137138"/>
    <lineage>
        <taxon>Eukaryota</taxon>
        <taxon>Fungi</taxon>
        <taxon>Dikarya</taxon>
        <taxon>Basidiomycota</taxon>
        <taxon>Agaricomycotina</taxon>
        <taxon>Agaricomycetes</taxon>
        <taxon>Agaricomycetidae</taxon>
        <taxon>Agaricales</taxon>
        <taxon>Pleurotineae</taxon>
        <taxon>Pleurotaceae</taxon>
        <taxon>Pleurotus</taxon>
    </lineage>
</organism>
<evidence type="ECO:0000256" key="5">
    <source>
        <dbReference type="ARBA" id="ARBA00022801"/>
    </source>
</evidence>
<reference evidence="14" key="1">
    <citation type="journal article" date="2014" name="Proc. Natl. Acad. Sci. U.S.A.">
        <title>Extensive sampling of basidiomycete genomes demonstrates inadequacy of the white-rot/brown-rot paradigm for wood decay fungi.</title>
        <authorList>
            <person name="Riley R."/>
            <person name="Salamov A.A."/>
            <person name="Brown D.W."/>
            <person name="Nagy L.G."/>
            <person name="Floudas D."/>
            <person name="Held B.W."/>
            <person name="Levasseur A."/>
            <person name="Lombard V."/>
            <person name="Morin E."/>
            <person name="Otillar R."/>
            <person name="Lindquist E.A."/>
            <person name="Sun H."/>
            <person name="LaButti K.M."/>
            <person name="Schmutz J."/>
            <person name="Jabbour D."/>
            <person name="Luo H."/>
            <person name="Baker S.E."/>
            <person name="Pisabarro A.G."/>
            <person name="Walton J.D."/>
            <person name="Blanchette R.A."/>
            <person name="Henrissat B."/>
            <person name="Martin F."/>
            <person name="Cullen D."/>
            <person name="Hibbett D.S."/>
            <person name="Grigoriev I.V."/>
        </authorList>
    </citation>
    <scope>NUCLEOTIDE SEQUENCE [LARGE SCALE GENOMIC DNA]</scope>
    <source>
        <strain evidence="14">PC15</strain>
    </source>
</reference>
<evidence type="ECO:0000256" key="2">
    <source>
        <dbReference type="ARBA" id="ARBA00004987"/>
    </source>
</evidence>
<dbReference type="InterPro" id="IPR050288">
    <property type="entry name" value="Cellulose_deg_GH3"/>
</dbReference>
<protein>
    <recommendedName>
        <fullName evidence="4">beta-glucosidase</fullName>
        <ecNumber evidence="4">3.2.1.21</ecNumber>
    </recommendedName>
</protein>
<dbReference type="AlphaFoldDB" id="A0A067P251"/>
<dbReference type="Pfam" id="PF01915">
    <property type="entry name" value="Glyco_hydro_3_C"/>
    <property type="match status" value="1"/>
</dbReference>
<dbReference type="InterPro" id="IPR036881">
    <property type="entry name" value="Glyco_hydro_3_C_sf"/>
</dbReference>
<dbReference type="Gene3D" id="2.60.40.10">
    <property type="entry name" value="Immunoglobulins"/>
    <property type="match status" value="1"/>
</dbReference>
<keyword evidence="9" id="KW-0326">Glycosidase</keyword>
<feature type="chain" id="PRO_5001647185" description="beta-glucosidase" evidence="11">
    <location>
        <begin position="23"/>
        <end position="749"/>
    </location>
</feature>
<accession>A0A067P251</accession>
<evidence type="ECO:0000259" key="12">
    <source>
        <dbReference type="SMART" id="SM01217"/>
    </source>
</evidence>
<evidence type="ECO:0000256" key="6">
    <source>
        <dbReference type="ARBA" id="ARBA00023001"/>
    </source>
</evidence>
<feature type="signal peptide" evidence="11">
    <location>
        <begin position="1"/>
        <end position="22"/>
    </location>
</feature>